<comment type="caution">
    <text evidence="2">The sequence shown here is derived from an EMBL/GenBank/DDBJ whole genome shotgun (WGS) entry which is preliminary data.</text>
</comment>
<dbReference type="AlphaFoldDB" id="A0A2N0NC66"/>
<keyword evidence="1" id="KW-0472">Membrane</keyword>
<reference evidence="2 3" key="2">
    <citation type="submission" date="2017-09" db="EMBL/GenBank/DDBJ databases">
        <title>Extensive intraspecific genome diversity in a model arbuscular mycorrhizal fungus.</title>
        <authorList>
            <person name="Chen E.C."/>
            <person name="Morin E."/>
            <person name="Beaudet D."/>
            <person name="Noel J."/>
            <person name="Ndikumana S."/>
            <person name="Charron P."/>
            <person name="St-Onge C."/>
            <person name="Giorgi J."/>
            <person name="Grigoriev I.V."/>
            <person name="Roux C."/>
            <person name="Martin F.M."/>
            <person name="Corradi N."/>
        </authorList>
    </citation>
    <scope>NUCLEOTIDE SEQUENCE [LARGE SCALE GENOMIC DNA]</scope>
    <source>
        <strain evidence="2 3">A5</strain>
    </source>
</reference>
<feature type="transmembrane region" description="Helical" evidence="1">
    <location>
        <begin position="20"/>
        <end position="43"/>
    </location>
</feature>
<gene>
    <name evidence="2" type="ORF">RhiirA5_446002</name>
</gene>
<protein>
    <submittedName>
        <fullName evidence="2">Uncharacterized protein</fullName>
    </submittedName>
</protein>
<name>A0A2N0NC66_9GLOM</name>
<accession>A0A2N0NC66</accession>
<keyword evidence="1" id="KW-1133">Transmembrane helix</keyword>
<reference evidence="2 3" key="1">
    <citation type="submission" date="2016-04" db="EMBL/GenBank/DDBJ databases">
        <title>Genome analyses suggest a sexual origin of heterokaryosis in a supposedly ancient asexual fungus.</title>
        <authorList>
            <person name="Ropars J."/>
            <person name="Sedzielewska K."/>
            <person name="Noel J."/>
            <person name="Charron P."/>
            <person name="Farinelli L."/>
            <person name="Marton T."/>
            <person name="Kruger M."/>
            <person name="Pelin A."/>
            <person name="Brachmann A."/>
            <person name="Corradi N."/>
        </authorList>
    </citation>
    <scope>NUCLEOTIDE SEQUENCE [LARGE SCALE GENOMIC DNA]</scope>
    <source>
        <strain evidence="2 3">A5</strain>
    </source>
</reference>
<proteinExistence type="predicted"/>
<dbReference type="Proteomes" id="UP000232722">
    <property type="component" value="Unassembled WGS sequence"/>
</dbReference>
<evidence type="ECO:0000313" key="3">
    <source>
        <dbReference type="Proteomes" id="UP000232722"/>
    </source>
</evidence>
<organism evidence="2 3">
    <name type="scientific">Rhizophagus irregularis</name>
    <dbReference type="NCBI Taxonomy" id="588596"/>
    <lineage>
        <taxon>Eukaryota</taxon>
        <taxon>Fungi</taxon>
        <taxon>Fungi incertae sedis</taxon>
        <taxon>Mucoromycota</taxon>
        <taxon>Glomeromycotina</taxon>
        <taxon>Glomeromycetes</taxon>
        <taxon>Glomerales</taxon>
        <taxon>Glomeraceae</taxon>
        <taxon>Rhizophagus</taxon>
    </lineage>
</organism>
<keyword evidence="1" id="KW-0812">Transmembrane</keyword>
<dbReference type="EMBL" id="LLXJ01012301">
    <property type="protein sequence ID" value="PKB92109.1"/>
    <property type="molecule type" value="Genomic_DNA"/>
</dbReference>
<evidence type="ECO:0000256" key="1">
    <source>
        <dbReference type="SAM" id="Phobius"/>
    </source>
</evidence>
<evidence type="ECO:0000313" key="2">
    <source>
        <dbReference type="EMBL" id="PKB92109.1"/>
    </source>
</evidence>
<sequence length="67" mass="7445">MLNVPSNVHLIMVVMDINVHLTMVIIWTLMSAGSLLVGCINIVTAKFKIYGTLEKFDCRVVGQQVII</sequence>